<dbReference type="Proteomes" id="UP001174677">
    <property type="component" value="Chromosome 10"/>
</dbReference>
<dbReference type="Pfam" id="PF00078">
    <property type="entry name" value="RVT_1"/>
    <property type="match status" value="1"/>
</dbReference>
<dbReference type="Gene3D" id="3.30.70.270">
    <property type="match status" value="1"/>
</dbReference>
<name>A0ABQ9LQ76_HEVBR</name>
<dbReference type="Gene3D" id="3.10.10.10">
    <property type="entry name" value="HIV Type 1 Reverse Transcriptase, subunit A, domain 1"/>
    <property type="match status" value="1"/>
</dbReference>
<organism evidence="2 3">
    <name type="scientific">Hevea brasiliensis</name>
    <name type="common">Para rubber tree</name>
    <name type="synonym">Siphonia brasiliensis</name>
    <dbReference type="NCBI Taxonomy" id="3981"/>
    <lineage>
        <taxon>Eukaryota</taxon>
        <taxon>Viridiplantae</taxon>
        <taxon>Streptophyta</taxon>
        <taxon>Embryophyta</taxon>
        <taxon>Tracheophyta</taxon>
        <taxon>Spermatophyta</taxon>
        <taxon>Magnoliopsida</taxon>
        <taxon>eudicotyledons</taxon>
        <taxon>Gunneridae</taxon>
        <taxon>Pentapetalae</taxon>
        <taxon>rosids</taxon>
        <taxon>fabids</taxon>
        <taxon>Malpighiales</taxon>
        <taxon>Euphorbiaceae</taxon>
        <taxon>Crotonoideae</taxon>
        <taxon>Micrandreae</taxon>
        <taxon>Hevea</taxon>
    </lineage>
</organism>
<dbReference type="CDD" id="cd01647">
    <property type="entry name" value="RT_LTR"/>
    <property type="match status" value="1"/>
</dbReference>
<dbReference type="SUPFAM" id="SSF56672">
    <property type="entry name" value="DNA/RNA polymerases"/>
    <property type="match status" value="1"/>
</dbReference>
<feature type="domain" description="Reverse transcriptase" evidence="1">
    <location>
        <begin position="21"/>
        <end position="145"/>
    </location>
</feature>
<dbReference type="EMBL" id="JARPOI010000010">
    <property type="protein sequence ID" value="KAJ9170107.1"/>
    <property type="molecule type" value="Genomic_DNA"/>
</dbReference>
<dbReference type="PANTHER" id="PTHR24559">
    <property type="entry name" value="TRANSPOSON TY3-I GAG-POL POLYPROTEIN"/>
    <property type="match status" value="1"/>
</dbReference>
<reference evidence="2 3" key="1">
    <citation type="journal article" date="2023" name="Plant Biotechnol. J.">
        <title>Chromosome-level wild Hevea brasiliensis genome provides new tools for genomic-assisted breeding and valuable loci to elevate rubber yield.</title>
        <authorList>
            <person name="Cheng H."/>
            <person name="Song X."/>
            <person name="Hu Y."/>
            <person name="Wu T."/>
            <person name="Yang Q."/>
            <person name="An Z."/>
            <person name="Feng S."/>
            <person name="Deng Z."/>
            <person name="Wu W."/>
            <person name="Zeng X."/>
            <person name="Tu M."/>
            <person name="Wang X."/>
            <person name="Huang H."/>
        </authorList>
    </citation>
    <scope>NUCLEOTIDE SEQUENCE [LARGE SCALE GENOMIC DNA]</scope>
    <source>
        <strain evidence="2">MT/VB/25A 57/8</strain>
    </source>
</reference>
<protein>
    <recommendedName>
        <fullName evidence="1">Reverse transcriptase domain-containing protein</fullName>
    </recommendedName>
</protein>
<feature type="non-terminal residue" evidence="2">
    <location>
        <position position="1"/>
    </location>
</feature>
<dbReference type="InterPro" id="IPR000477">
    <property type="entry name" value="RT_dom"/>
</dbReference>
<comment type="caution">
    <text evidence="2">The sequence shown here is derived from an EMBL/GenBank/DDBJ whole genome shotgun (WGS) entry which is preliminary data.</text>
</comment>
<dbReference type="InterPro" id="IPR043502">
    <property type="entry name" value="DNA/RNA_pol_sf"/>
</dbReference>
<accession>A0ABQ9LQ76</accession>
<evidence type="ECO:0000313" key="2">
    <source>
        <dbReference type="EMBL" id="KAJ9170107.1"/>
    </source>
</evidence>
<dbReference type="InterPro" id="IPR043128">
    <property type="entry name" value="Rev_trsase/Diguanyl_cyclase"/>
</dbReference>
<sequence>KVGLIKEVHCLTWVANVVVVKKANRKWMMCVDFTNLSMAYPKDHYPLLTINHLVDVTIGHAVCSLVDAISDYHQILIEPRNFKKIAFIINKGVFYYKVMSYRFKNARMTYQSIVNEMYKELNGKTVEVHVDDMIIKSKNLEDMYITLLKLLMS</sequence>
<evidence type="ECO:0000259" key="1">
    <source>
        <dbReference type="Pfam" id="PF00078"/>
    </source>
</evidence>
<dbReference type="InterPro" id="IPR053134">
    <property type="entry name" value="RNA-dir_DNA_polymerase"/>
</dbReference>
<proteinExistence type="predicted"/>
<gene>
    <name evidence="2" type="ORF">P3X46_018239</name>
</gene>
<keyword evidence="3" id="KW-1185">Reference proteome</keyword>
<dbReference type="PANTHER" id="PTHR24559:SF431">
    <property type="entry name" value="RNA-DIRECTED DNA POLYMERASE HOMOLOG"/>
    <property type="match status" value="1"/>
</dbReference>
<evidence type="ECO:0000313" key="3">
    <source>
        <dbReference type="Proteomes" id="UP001174677"/>
    </source>
</evidence>